<dbReference type="Gene3D" id="1.10.260.40">
    <property type="entry name" value="lambda repressor-like DNA-binding domains"/>
    <property type="match status" value="1"/>
</dbReference>
<dbReference type="CDD" id="cd00093">
    <property type="entry name" value="HTH_XRE"/>
    <property type="match status" value="1"/>
</dbReference>
<keyword evidence="1" id="KW-0238">DNA-binding</keyword>
<evidence type="ECO:0000313" key="3">
    <source>
        <dbReference type="EMBL" id="QOV90963.1"/>
    </source>
</evidence>
<dbReference type="SUPFAM" id="SSF47413">
    <property type="entry name" value="lambda repressor-like DNA-binding domains"/>
    <property type="match status" value="1"/>
</dbReference>
<dbReference type="Proteomes" id="UP000593765">
    <property type="component" value="Chromosome"/>
</dbReference>
<dbReference type="AlphaFoldDB" id="A0A7M2WZY1"/>
<name>A0A7M2WZY1_9BACT</name>
<gene>
    <name evidence="3" type="ORF">IPV69_06270</name>
</gene>
<protein>
    <submittedName>
        <fullName evidence="3">Helix-turn-helix transcriptional regulator</fullName>
    </submittedName>
</protein>
<feature type="domain" description="HTH cro/C1-type" evidence="2">
    <location>
        <begin position="12"/>
        <end position="66"/>
    </location>
</feature>
<evidence type="ECO:0000313" key="4">
    <source>
        <dbReference type="Proteomes" id="UP000593765"/>
    </source>
</evidence>
<dbReference type="PANTHER" id="PTHR46797">
    <property type="entry name" value="HTH-TYPE TRANSCRIPTIONAL REGULATOR"/>
    <property type="match status" value="1"/>
</dbReference>
<dbReference type="RefSeq" id="WP_206294069.1">
    <property type="nucleotide sequence ID" value="NZ_CP063458.1"/>
</dbReference>
<dbReference type="PANTHER" id="PTHR46797:SF1">
    <property type="entry name" value="METHYLPHOSPHONATE SYNTHASE"/>
    <property type="match status" value="1"/>
</dbReference>
<dbReference type="PROSITE" id="PS50943">
    <property type="entry name" value="HTH_CROC1"/>
    <property type="match status" value="1"/>
</dbReference>
<reference evidence="3 4" key="1">
    <citation type="submission" date="2020-10" db="EMBL/GenBank/DDBJ databases">
        <title>Wide distribution of Phycisphaera-like planctomycetes from WD2101 soil group in peatlands and genome analysis of the first cultivated representative.</title>
        <authorList>
            <person name="Dedysh S.N."/>
            <person name="Beletsky A.V."/>
            <person name="Ivanova A."/>
            <person name="Kulichevskaya I.S."/>
            <person name="Suzina N.E."/>
            <person name="Philippov D.A."/>
            <person name="Rakitin A.L."/>
            <person name="Mardanov A.V."/>
            <person name="Ravin N.V."/>
        </authorList>
    </citation>
    <scope>NUCLEOTIDE SEQUENCE [LARGE SCALE GENOMIC DNA]</scope>
    <source>
        <strain evidence="3 4">M1803</strain>
    </source>
</reference>
<evidence type="ECO:0000259" key="2">
    <source>
        <dbReference type="PROSITE" id="PS50943"/>
    </source>
</evidence>
<keyword evidence="4" id="KW-1185">Reference proteome</keyword>
<dbReference type="GO" id="GO:0003700">
    <property type="term" value="F:DNA-binding transcription factor activity"/>
    <property type="evidence" value="ECO:0007669"/>
    <property type="project" value="TreeGrafter"/>
</dbReference>
<sequence>MEPLAKVFGGRLRALRKASGMTQEELGRAAAIDYKHISGLERGANVPSFEAIERLAKALKVDYYELFLPARIDVGREEQVVRVLVRELERQASPGTLRFVATVLGAIRTHEADRKGAAIS</sequence>
<dbReference type="GO" id="GO:0005829">
    <property type="term" value="C:cytosol"/>
    <property type="evidence" value="ECO:0007669"/>
    <property type="project" value="TreeGrafter"/>
</dbReference>
<dbReference type="InterPro" id="IPR050807">
    <property type="entry name" value="TransReg_Diox_bact_type"/>
</dbReference>
<accession>A0A7M2WZY1</accession>
<dbReference type="Pfam" id="PF13560">
    <property type="entry name" value="HTH_31"/>
    <property type="match status" value="1"/>
</dbReference>
<organism evidence="3 4">
    <name type="scientific">Humisphaera borealis</name>
    <dbReference type="NCBI Taxonomy" id="2807512"/>
    <lineage>
        <taxon>Bacteria</taxon>
        <taxon>Pseudomonadati</taxon>
        <taxon>Planctomycetota</taxon>
        <taxon>Phycisphaerae</taxon>
        <taxon>Tepidisphaerales</taxon>
        <taxon>Tepidisphaeraceae</taxon>
        <taxon>Humisphaera</taxon>
    </lineage>
</organism>
<proteinExistence type="predicted"/>
<dbReference type="SMART" id="SM00530">
    <property type="entry name" value="HTH_XRE"/>
    <property type="match status" value="1"/>
</dbReference>
<evidence type="ECO:0000256" key="1">
    <source>
        <dbReference type="ARBA" id="ARBA00023125"/>
    </source>
</evidence>
<dbReference type="EMBL" id="CP063458">
    <property type="protein sequence ID" value="QOV90963.1"/>
    <property type="molecule type" value="Genomic_DNA"/>
</dbReference>
<dbReference type="KEGG" id="hbs:IPV69_06270"/>
<dbReference type="InterPro" id="IPR001387">
    <property type="entry name" value="Cro/C1-type_HTH"/>
</dbReference>
<dbReference type="InterPro" id="IPR010982">
    <property type="entry name" value="Lambda_DNA-bd_dom_sf"/>
</dbReference>
<dbReference type="GO" id="GO:0003677">
    <property type="term" value="F:DNA binding"/>
    <property type="evidence" value="ECO:0007669"/>
    <property type="project" value="UniProtKB-KW"/>
</dbReference>